<evidence type="ECO:0000313" key="3">
    <source>
        <dbReference type="Proteomes" id="UP000824120"/>
    </source>
</evidence>
<proteinExistence type="predicted"/>
<dbReference type="Proteomes" id="UP000824120">
    <property type="component" value="Chromosome 4"/>
</dbReference>
<sequence>MEFVMWCSIESEVPNFSGSQSFDLEKDLTAAAEKLAECQEIIFLLGKQLYSLRPQTKFMGSSSIDRINNVSYSPSDTEVNNPLRSPISSKSPKPDWPTKSGSSSSAGPTPEKQEMDFVLIEFIRLFFR</sequence>
<dbReference type="AlphaFoldDB" id="A0A9J5ZK28"/>
<organism evidence="2 3">
    <name type="scientific">Solanum commersonii</name>
    <name type="common">Commerson's wild potato</name>
    <name type="synonym">Commerson's nightshade</name>
    <dbReference type="NCBI Taxonomy" id="4109"/>
    <lineage>
        <taxon>Eukaryota</taxon>
        <taxon>Viridiplantae</taxon>
        <taxon>Streptophyta</taxon>
        <taxon>Embryophyta</taxon>
        <taxon>Tracheophyta</taxon>
        <taxon>Spermatophyta</taxon>
        <taxon>Magnoliopsida</taxon>
        <taxon>eudicotyledons</taxon>
        <taxon>Gunneridae</taxon>
        <taxon>Pentapetalae</taxon>
        <taxon>asterids</taxon>
        <taxon>lamiids</taxon>
        <taxon>Solanales</taxon>
        <taxon>Solanaceae</taxon>
        <taxon>Solanoideae</taxon>
        <taxon>Solaneae</taxon>
        <taxon>Solanum</taxon>
    </lineage>
</organism>
<accession>A0A9J5ZK28</accession>
<dbReference type="OrthoDB" id="787125at2759"/>
<protein>
    <submittedName>
        <fullName evidence="2">Uncharacterized protein</fullName>
    </submittedName>
</protein>
<evidence type="ECO:0000256" key="1">
    <source>
        <dbReference type="SAM" id="MobiDB-lite"/>
    </source>
</evidence>
<comment type="caution">
    <text evidence="2">The sequence shown here is derived from an EMBL/GenBank/DDBJ whole genome shotgun (WGS) entry which is preliminary data.</text>
</comment>
<feature type="region of interest" description="Disordered" evidence="1">
    <location>
        <begin position="70"/>
        <end position="112"/>
    </location>
</feature>
<name>A0A9J5ZK28_SOLCO</name>
<gene>
    <name evidence="2" type="ORF">H5410_023487</name>
</gene>
<dbReference type="EMBL" id="JACXVP010000004">
    <property type="protein sequence ID" value="KAG5612206.1"/>
    <property type="molecule type" value="Genomic_DNA"/>
</dbReference>
<evidence type="ECO:0000313" key="2">
    <source>
        <dbReference type="EMBL" id="KAG5612206.1"/>
    </source>
</evidence>
<dbReference type="InterPro" id="IPR008587">
    <property type="entry name" value="FPP_plant"/>
</dbReference>
<reference evidence="2 3" key="1">
    <citation type="submission" date="2020-09" db="EMBL/GenBank/DDBJ databases">
        <title>De no assembly of potato wild relative species, Solanum commersonii.</title>
        <authorList>
            <person name="Cho K."/>
        </authorList>
    </citation>
    <scope>NUCLEOTIDE SEQUENCE [LARGE SCALE GENOMIC DNA]</scope>
    <source>
        <strain evidence="2">LZ3.2</strain>
        <tissue evidence="2">Leaf</tissue>
    </source>
</reference>
<dbReference type="Pfam" id="PF05911">
    <property type="entry name" value="FPP"/>
    <property type="match status" value="1"/>
</dbReference>
<feature type="compositionally biased region" description="Polar residues" evidence="1">
    <location>
        <begin position="70"/>
        <end position="91"/>
    </location>
</feature>
<keyword evidence="3" id="KW-1185">Reference proteome</keyword>